<reference evidence="2 3" key="1">
    <citation type="submission" date="2024-01" db="EMBL/GenBank/DDBJ databases">
        <title>The genomes of 5 underutilized Papilionoideae crops provide insights into root nodulation and disease resistanc.</title>
        <authorList>
            <person name="Yuan L."/>
        </authorList>
    </citation>
    <scope>NUCLEOTIDE SEQUENCE [LARGE SCALE GENOMIC DNA]</scope>
    <source>
        <strain evidence="2">ZHUSHIDOU_FW_LH</strain>
        <tissue evidence="2">Leaf</tissue>
    </source>
</reference>
<comment type="caution">
    <text evidence="2">The sequence shown here is derived from an EMBL/GenBank/DDBJ whole genome shotgun (WGS) entry which is preliminary data.</text>
</comment>
<proteinExistence type="predicted"/>
<dbReference type="EMBL" id="JAYWIO010000001">
    <property type="protein sequence ID" value="KAK7291828.1"/>
    <property type="molecule type" value="Genomic_DNA"/>
</dbReference>
<dbReference type="Proteomes" id="UP001372338">
    <property type="component" value="Unassembled WGS sequence"/>
</dbReference>
<keyword evidence="3" id="KW-1185">Reference proteome</keyword>
<keyword evidence="1" id="KW-0812">Transmembrane</keyword>
<organism evidence="2 3">
    <name type="scientific">Crotalaria pallida</name>
    <name type="common">Smooth rattlebox</name>
    <name type="synonym">Crotalaria striata</name>
    <dbReference type="NCBI Taxonomy" id="3830"/>
    <lineage>
        <taxon>Eukaryota</taxon>
        <taxon>Viridiplantae</taxon>
        <taxon>Streptophyta</taxon>
        <taxon>Embryophyta</taxon>
        <taxon>Tracheophyta</taxon>
        <taxon>Spermatophyta</taxon>
        <taxon>Magnoliopsida</taxon>
        <taxon>eudicotyledons</taxon>
        <taxon>Gunneridae</taxon>
        <taxon>Pentapetalae</taxon>
        <taxon>rosids</taxon>
        <taxon>fabids</taxon>
        <taxon>Fabales</taxon>
        <taxon>Fabaceae</taxon>
        <taxon>Papilionoideae</taxon>
        <taxon>50 kb inversion clade</taxon>
        <taxon>genistoids sensu lato</taxon>
        <taxon>core genistoids</taxon>
        <taxon>Crotalarieae</taxon>
        <taxon>Crotalaria</taxon>
    </lineage>
</organism>
<keyword evidence="1" id="KW-1133">Transmembrane helix</keyword>
<name>A0AAN9PAR6_CROPI</name>
<feature type="transmembrane region" description="Helical" evidence="1">
    <location>
        <begin position="6"/>
        <end position="24"/>
    </location>
</feature>
<evidence type="ECO:0000313" key="2">
    <source>
        <dbReference type="EMBL" id="KAK7291828.1"/>
    </source>
</evidence>
<protein>
    <submittedName>
        <fullName evidence="2">Uncharacterized protein</fullName>
    </submittedName>
</protein>
<evidence type="ECO:0000313" key="3">
    <source>
        <dbReference type="Proteomes" id="UP001372338"/>
    </source>
</evidence>
<dbReference type="AlphaFoldDB" id="A0AAN9PAR6"/>
<keyword evidence="1" id="KW-0472">Membrane</keyword>
<gene>
    <name evidence="2" type="ORF">RIF29_07282</name>
</gene>
<accession>A0AAN9PAR6</accession>
<sequence>MCLEITHALGTFTILGMFYLVRFLSSLHHRISSFSLLSLTKNFYSHLLRVLRDFQLIGLMCDGTSCLGIPVNCFLMQQNRTCLAFSFSFFVHLSDPVLKIISDLKSCQKLFSS</sequence>
<evidence type="ECO:0000256" key="1">
    <source>
        <dbReference type="SAM" id="Phobius"/>
    </source>
</evidence>